<comment type="caution">
    <text evidence="1">The sequence shown here is derived from an EMBL/GenBank/DDBJ whole genome shotgun (WGS) entry which is preliminary data.</text>
</comment>
<keyword evidence="2" id="KW-1185">Reference proteome</keyword>
<evidence type="ECO:0000313" key="2">
    <source>
        <dbReference type="Proteomes" id="UP000005824"/>
    </source>
</evidence>
<dbReference type="InParanoid" id="B4D5W4"/>
<reference evidence="1 2" key="1">
    <citation type="journal article" date="2011" name="J. Bacteriol.">
        <title>Genome sequence of Chthoniobacter flavus Ellin428, an aerobic heterotrophic soil bacterium.</title>
        <authorList>
            <person name="Kant R."/>
            <person name="van Passel M.W."/>
            <person name="Palva A."/>
            <person name="Lucas S."/>
            <person name="Lapidus A."/>
            <person name="Glavina Del Rio T."/>
            <person name="Dalin E."/>
            <person name="Tice H."/>
            <person name="Bruce D."/>
            <person name="Goodwin L."/>
            <person name="Pitluck S."/>
            <person name="Larimer F.W."/>
            <person name="Land M.L."/>
            <person name="Hauser L."/>
            <person name="Sangwan P."/>
            <person name="de Vos W.M."/>
            <person name="Janssen P.H."/>
            <person name="Smidt H."/>
        </authorList>
    </citation>
    <scope>NUCLEOTIDE SEQUENCE [LARGE SCALE GENOMIC DNA]</scope>
    <source>
        <strain evidence="1 2">Ellin428</strain>
    </source>
</reference>
<name>B4D5W4_9BACT</name>
<proteinExistence type="predicted"/>
<evidence type="ECO:0000313" key="1">
    <source>
        <dbReference type="EMBL" id="EDY18167.1"/>
    </source>
</evidence>
<dbReference type="STRING" id="497964.CfE428DRAFT_4303"/>
<dbReference type="AlphaFoldDB" id="B4D5W4"/>
<dbReference type="EMBL" id="ABVL01000014">
    <property type="protein sequence ID" value="EDY18167.1"/>
    <property type="molecule type" value="Genomic_DNA"/>
</dbReference>
<protein>
    <submittedName>
        <fullName evidence="1">Uncharacterized protein</fullName>
    </submittedName>
</protein>
<sequence length="83" mass="9561">MSLLLNANPFVLSTQHKVDIAVAEGERLLARFDSIQGRNDLLALRLQRAICRLRGHFDQGIVELCLQRLRVAAEQRRYPTEYL</sequence>
<gene>
    <name evidence="1" type="ORF">CfE428DRAFT_4303</name>
</gene>
<dbReference type="Proteomes" id="UP000005824">
    <property type="component" value="Unassembled WGS sequence"/>
</dbReference>
<accession>B4D5W4</accession>
<organism evidence="1 2">
    <name type="scientific">Chthoniobacter flavus Ellin428</name>
    <dbReference type="NCBI Taxonomy" id="497964"/>
    <lineage>
        <taxon>Bacteria</taxon>
        <taxon>Pseudomonadati</taxon>
        <taxon>Verrucomicrobiota</taxon>
        <taxon>Spartobacteria</taxon>
        <taxon>Chthoniobacterales</taxon>
        <taxon>Chthoniobacteraceae</taxon>
        <taxon>Chthoniobacter</taxon>
    </lineage>
</organism>